<organism evidence="2 3">
    <name type="scientific">Luteibaculum oceani</name>
    <dbReference type="NCBI Taxonomy" id="1294296"/>
    <lineage>
        <taxon>Bacteria</taxon>
        <taxon>Pseudomonadati</taxon>
        <taxon>Bacteroidota</taxon>
        <taxon>Flavobacteriia</taxon>
        <taxon>Flavobacteriales</taxon>
        <taxon>Luteibaculaceae</taxon>
        <taxon>Luteibaculum</taxon>
    </lineage>
</organism>
<feature type="chain" id="PRO_5023129543" description="T9SS type A sorting domain-containing protein" evidence="1">
    <location>
        <begin position="23"/>
        <end position="1771"/>
    </location>
</feature>
<evidence type="ECO:0000313" key="3">
    <source>
        <dbReference type="Proteomes" id="UP000321168"/>
    </source>
</evidence>
<feature type="signal peptide" evidence="1">
    <location>
        <begin position="1"/>
        <end position="22"/>
    </location>
</feature>
<dbReference type="EMBL" id="VORB01000003">
    <property type="protein sequence ID" value="TXC81833.1"/>
    <property type="molecule type" value="Genomic_DNA"/>
</dbReference>
<reference evidence="2 3" key="1">
    <citation type="submission" date="2019-08" db="EMBL/GenBank/DDBJ databases">
        <title>Genome of Luteibaculum oceani JCM 18817.</title>
        <authorList>
            <person name="Bowman J.P."/>
        </authorList>
    </citation>
    <scope>NUCLEOTIDE SEQUENCE [LARGE SCALE GENOMIC DNA]</scope>
    <source>
        <strain evidence="2 3">JCM 18817</strain>
    </source>
</reference>
<proteinExistence type="predicted"/>
<keyword evidence="3" id="KW-1185">Reference proteome</keyword>
<evidence type="ECO:0008006" key="4">
    <source>
        <dbReference type="Google" id="ProtNLM"/>
    </source>
</evidence>
<dbReference type="Proteomes" id="UP000321168">
    <property type="component" value="Unassembled WGS sequence"/>
</dbReference>
<sequence length="1771" mass="194313">MHFPRFLAFLFLFLGLTNFQFAQEKTYSRILDDPEFRTGNTLNLGLAGGNTYTISFDIVGLKLILLDEDGDFIDQWHVRSPTVLIPLDAAFNSDTSAIILVGLDDGAAPYDSDYNSCIWSIDLISKSINWKRKSQSRSKLYGIECTNGPFCYATGVLINTPDNDATIYKLNETTGTIVEQKRFSVQKDETYNSLTIEKNENSETFIYATGRHTKGSGGSSVNAYRAVVTKFDTSLTPIWTTTLYNNSNEQSRNYGRGAFAKNDTVFALGISGGGNNFYDLKVSKLTPDGNTIWCKKIDGIDQRGATRIRDFVQLEDGMLIYGSTYQQFQSAPPSSLVLIKLDWNGNLVWAKKYSDALAPSKSLTIQSVPAAIPAKPITILGGQILFSFSRDLGSEVFQNYLMKLNRLGEITSNCDVRYDNLSVSIVDITPNNEFVSMTNVAPNSLLASTTNSDLLLADDPCEIDISISEGTNDTIFINHCEKGNITLNANGADNYQWIIDTNTTSVSCASCPSSSFSFSESTNLKLIGYKDGCCEWGDTLLVPVIFNNSSGGISLLTSDSLLFCKDGESNSITIKNLTGNPWNIKVREAGSTENLLKVKNITDSILNFTYTGHETLNIYEFCGVNTIIDSLQIQFYRKKNEYELLSPDSLPLCDTNLSTLKIKNLTYEEWEIGIIGGGHNSQKFGLDDSTYSIVIEEGHTRLFDPCQPNSDTIHVYRYTGEVPKQLVGTELNVCSQDTVVDLFDGVLDSANTFLGIWNWENKPPSIPESVFQDNELTILNMPSGKYKFKYTQSGACGADSAMVSVNIENKIRRDTVISIVRCSVDSLIHLEEFLTNEHIDSNGVWLSGFGLDPKYLNNSGILNIAELNGDYTVFYVRPNTICPPDTATFLIKIDPFLSAGLDGDTSICENENPLDLFSIISNENAEAGSWKNIITTDLRFENFFFSASAVSNGNTAEYNFRYLVENIGVCPYDSSLATLTVHNAPEVTLTSDHSILCKDSLVEINAQIIGNSPFSLEIQDKDGKVFGPIGNLFGNNYQFTTILSEANTYRITHLQEKNNLQCEYLGQEKVEIKVYEPITANLILEDCILKEDSVTFLGFIPVISISGGDGTNYQYDLYVDGILEKSGAPAPNSMHRADTLPNGVEYSYHFYDGSNCPDIDAVFMRQPRKYCECATFSGTMDLSPKYFCEDELATTSPSSNSFLEPEDTLFYILHDRAGIILGNIIDSNSVPEFQYHQGMEFGKNYFISAISGDRSPNGISPLDTCVSLNSGTPIQFFPNPTLNFPISNLTICEGEIAEVAYSINGFGPFTLQGQAISSSGSNPISVTQLNNDGILQLNPTETTLYRFHTISGSSPAGCSMNINIELQIDVQTRPIISHAQEPIEKICEGASLDWEITVTNGIGPFELEILRDGVPIPSSPILISGNSRKIELFQKGLYQINKATDIGGNCPGRVLKGSLVIDEQKQPFANAGPSPIEVCGSFTQLDATPSFGKGAWRLPSDGSFTFSNNKQSKTFAFVPEPGEYQFIWEETNAPCPVSRDTVFATFFEQPKANAGVDSLFCGTSAKLYATPSVSGPKNRSFWIYNGSGSVVYEDAQEPNSRVSVGTSGTYDLIWREEASAQCVDHDTVSIVFSDFLRASVIDTICLNNGANYQFVIDVRGGDPASITVNGKLVGSLPYTTPVLNSGQAYKFGFSDQSGCGFSDTLRTSYGCPCLSDAGSLVQDTLFACIGDRLIAQATSDYVLDSDDTLLYVLHTESGASLGNILHFKGSN</sequence>
<accession>A0A5C6V8U0</accession>
<name>A0A5C6V8U0_9FLAO</name>
<dbReference type="RefSeq" id="WP_223266562.1">
    <property type="nucleotide sequence ID" value="NZ_VORB01000003.1"/>
</dbReference>
<gene>
    <name evidence="2" type="ORF">FRX97_04755</name>
</gene>
<feature type="non-terminal residue" evidence="2">
    <location>
        <position position="1771"/>
    </location>
</feature>
<evidence type="ECO:0000256" key="1">
    <source>
        <dbReference type="SAM" id="SignalP"/>
    </source>
</evidence>
<evidence type="ECO:0000313" key="2">
    <source>
        <dbReference type="EMBL" id="TXC81833.1"/>
    </source>
</evidence>
<keyword evidence="1" id="KW-0732">Signal</keyword>
<protein>
    <recommendedName>
        <fullName evidence="4">T9SS type A sorting domain-containing protein</fullName>
    </recommendedName>
</protein>
<comment type="caution">
    <text evidence="2">The sequence shown here is derived from an EMBL/GenBank/DDBJ whole genome shotgun (WGS) entry which is preliminary data.</text>
</comment>